<sequence length="65" mass="7077">MWYSIWMIVISVGWLLNLPMASEGDNPKEAFVAMVYAVTAFATLLMGLGLLSVALSHQNAPPSHD</sequence>
<protein>
    <recommendedName>
        <fullName evidence="5">NADH dehydrogenase subunit 6</fullName>
    </recommendedName>
</protein>
<reference evidence="3" key="2">
    <citation type="submission" date="2023-06" db="EMBL/GenBank/DDBJ databases">
        <authorList>
            <person name="Ma L."/>
            <person name="Liu K.-W."/>
            <person name="Li Z."/>
            <person name="Hsiao Y.-Y."/>
            <person name="Qi Y."/>
            <person name="Fu T."/>
            <person name="Tang G."/>
            <person name="Zhang D."/>
            <person name="Sun W.-H."/>
            <person name="Liu D.-K."/>
            <person name="Li Y."/>
            <person name="Chen G.-Z."/>
            <person name="Liu X.-D."/>
            <person name="Liao X.-Y."/>
            <person name="Jiang Y.-T."/>
            <person name="Yu X."/>
            <person name="Hao Y."/>
            <person name="Huang J."/>
            <person name="Zhao X.-W."/>
            <person name="Ke S."/>
            <person name="Chen Y.-Y."/>
            <person name="Wu W.-L."/>
            <person name="Hsu J.-L."/>
            <person name="Lin Y.-F."/>
            <person name="Huang M.-D."/>
            <person name="Li C.-Y."/>
            <person name="Huang L."/>
            <person name="Wang Z.-W."/>
            <person name="Zhao X."/>
            <person name="Zhong W.-Y."/>
            <person name="Peng D.-H."/>
            <person name="Ahmad S."/>
            <person name="Lan S."/>
            <person name="Zhang J.-S."/>
            <person name="Tsai W.-C."/>
            <person name="Van De Peer Y."/>
            <person name="Liu Z.-J."/>
        </authorList>
    </citation>
    <scope>NUCLEOTIDE SEQUENCE</scope>
    <source>
        <strain evidence="3">SCP</strain>
        <tissue evidence="3">Leaves</tissue>
    </source>
</reference>
<keyword evidence="1" id="KW-1133">Transmembrane helix</keyword>
<evidence type="ECO:0000256" key="1">
    <source>
        <dbReference type="SAM" id="Phobius"/>
    </source>
</evidence>
<name>A0AAV9AA04_ACOGR</name>
<evidence type="ECO:0008006" key="5">
    <source>
        <dbReference type="Google" id="ProtNLM"/>
    </source>
</evidence>
<organism evidence="3 4">
    <name type="scientific">Acorus gramineus</name>
    <name type="common">Dwarf sweet flag</name>
    <dbReference type="NCBI Taxonomy" id="55184"/>
    <lineage>
        <taxon>Eukaryota</taxon>
        <taxon>Viridiplantae</taxon>
        <taxon>Streptophyta</taxon>
        <taxon>Embryophyta</taxon>
        <taxon>Tracheophyta</taxon>
        <taxon>Spermatophyta</taxon>
        <taxon>Magnoliopsida</taxon>
        <taxon>Liliopsida</taxon>
        <taxon>Acoraceae</taxon>
        <taxon>Acorus</taxon>
    </lineage>
</organism>
<gene>
    <name evidence="3" type="ORF">QJS04_geneDACA020308</name>
</gene>
<evidence type="ECO:0000313" key="3">
    <source>
        <dbReference type="EMBL" id="KAK1261029.1"/>
    </source>
</evidence>
<accession>A0AAV9AA04</accession>
<keyword evidence="1" id="KW-0812">Transmembrane</keyword>
<keyword evidence="2" id="KW-0732">Signal</keyword>
<keyword evidence="1" id="KW-0472">Membrane</keyword>
<evidence type="ECO:0000256" key="2">
    <source>
        <dbReference type="SAM" id="SignalP"/>
    </source>
</evidence>
<evidence type="ECO:0000313" key="4">
    <source>
        <dbReference type="Proteomes" id="UP001179952"/>
    </source>
</evidence>
<feature type="signal peptide" evidence="2">
    <location>
        <begin position="1"/>
        <end position="24"/>
    </location>
</feature>
<feature type="transmembrane region" description="Helical" evidence="1">
    <location>
        <begin position="31"/>
        <end position="55"/>
    </location>
</feature>
<feature type="chain" id="PRO_5043440487" description="NADH dehydrogenase subunit 6" evidence="2">
    <location>
        <begin position="25"/>
        <end position="65"/>
    </location>
</feature>
<proteinExistence type="predicted"/>
<dbReference type="EMBL" id="JAUJYN010000011">
    <property type="protein sequence ID" value="KAK1261029.1"/>
    <property type="molecule type" value="Genomic_DNA"/>
</dbReference>
<keyword evidence="4" id="KW-1185">Reference proteome</keyword>
<comment type="caution">
    <text evidence="3">The sequence shown here is derived from an EMBL/GenBank/DDBJ whole genome shotgun (WGS) entry which is preliminary data.</text>
</comment>
<reference evidence="3" key="1">
    <citation type="journal article" date="2023" name="Nat. Commun.">
        <title>Diploid and tetraploid genomes of Acorus and the evolution of monocots.</title>
        <authorList>
            <person name="Ma L."/>
            <person name="Liu K.W."/>
            <person name="Li Z."/>
            <person name="Hsiao Y.Y."/>
            <person name="Qi Y."/>
            <person name="Fu T."/>
            <person name="Tang G.D."/>
            <person name="Zhang D."/>
            <person name="Sun W.H."/>
            <person name="Liu D.K."/>
            <person name="Li Y."/>
            <person name="Chen G.Z."/>
            <person name="Liu X.D."/>
            <person name="Liao X.Y."/>
            <person name="Jiang Y.T."/>
            <person name="Yu X."/>
            <person name="Hao Y."/>
            <person name="Huang J."/>
            <person name="Zhao X.W."/>
            <person name="Ke S."/>
            <person name="Chen Y.Y."/>
            <person name="Wu W.L."/>
            <person name="Hsu J.L."/>
            <person name="Lin Y.F."/>
            <person name="Huang M.D."/>
            <person name="Li C.Y."/>
            <person name="Huang L."/>
            <person name="Wang Z.W."/>
            <person name="Zhao X."/>
            <person name="Zhong W.Y."/>
            <person name="Peng D.H."/>
            <person name="Ahmad S."/>
            <person name="Lan S."/>
            <person name="Zhang J.S."/>
            <person name="Tsai W.C."/>
            <person name="Van de Peer Y."/>
            <person name="Liu Z.J."/>
        </authorList>
    </citation>
    <scope>NUCLEOTIDE SEQUENCE</scope>
    <source>
        <strain evidence="3">SCP</strain>
    </source>
</reference>
<dbReference type="Proteomes" id="UP001179952">
    <property type="component" value="Unassembled WGS sequence"/>
</dbReference>
<dbReference type="AlphaFoldDB" id="A0AAV9AA04"/>